<protein>
    <recommendedName>
        <fullName evidence="5">DUF4890 domain-containing protein</fullName>
    </recommendedName>
</protein>
<evidence type="ECO:0000313" key="4">
    <source>
        <dbReference type="Proteomes" id="UP000296862"/>
    </source>
</evidence>
<feature type="compositionally biased region" description="Basic residues" evidence="1">
    <location>
        <begin position="140"/>
        <end position="153"/>
    </location>
</feature>
<feature type="signal peptide" evidence="2">
    <location>
        <begin position="1"/>
        <end position="20"/>
    </location>
</feature>
<organism evidence="3 4">
    <name type="scientific">Flavobacterium sangjuense</name>
    <dbReference type="NCBI Taxonomy" id="2518177"/>
    <lineage>
        <taxon>Bacteria</taxon>
        <taxon>Pseudomonadati</taxon>
        <taxon>Bacteroidota</taxon>
        <taxon>Flavobacteriia</taxon>
        <taxon>Flavobacteriales</taxon>
        <taxon>Flavobacteriaceae</taxon>
        <taxon>Flavobacterium</taxon>
    </lineage>
</organism>
<evidence type="ECO:0000256" key="2">
    <source>
        <dbReference type="SAM" id="SignalP"/>
    </source>
</evidence>
<name>A0A4P7PVS8_9FLAO</name>
<evidence type="ECO:0000256" key="1">
    <source>
        <dbReference type="SAM" id="MobiDB-lite"/>
    </source>
</evidence>
<reference evidence="3 4" key="1">
    <citation type="submission" date="2019-04" db="EMBL/GenBank/DDBJ databases">
        <title>Flavobacterium sp. GS03.</title>
        <authorList>
            <person name="Kim H."/>
        </authorList>
    </citation>
    <scope>NUCLEOTIDE SEQUENCE [LARGE SCALE GENOMIC DNA]</scope>
    <source>
        <strain evidence="3 4">GS03</strain>
    </source>
</reference>
<dbReference type="RefSeq" id="WP_136152984.1">
    <property type="nucleotide sequence ID" value="NZ_CP038810.1"/>
</dbReference>
<dbReference type="Proteomes" id="UP000296862">
    <property type="component" value="Chromosome"/>
</dbReference>
<evidence type="ECO:0000313" key="3">
    <source>
        <dbReference type="EMBL" id="QBZ99119.1"/>
    </source>
</evidence>
<keyword evidence="4" id="KW-1185">Reference proteome</keyword>
<accession>A0A4P7PVS8</accession>
<dbReference type="EMBL" id="CP038810">
    <property type="protein sequence ID" value="QBZ99119.1"/>
    <property type="molecule type" value="Genomic_DNA"/>
</dbReference>
<evidence type="ECO:0008006" key="5">
    <source>
        <dbReference type="Google" id="ProtNLM"/>
    </source>
</evidence>
<dbReference type="KEGG" id="fsn:GS03_02641"/>
<keyword evidence="2" id="KW-0732">Signal</keyword>
<dbReference type="AlphaFoldDB" id="A0A4P7PVS8"/>
<feature type="region of interest" description="Disordered" evidence="1">
    <location>
        <begin position="132"/>
        <end position="175"/>
    </location>
</feature>
<sequence length="175" mass="19744">MNTFKMAIIGLLLTSATAFSQYNDYYNYNRMGRSNRDYSTTSSQPSAEEIEKAKAKKIDQIIANLKTELTLDELQTIAIKNEIASSIKNIDIVSKKEISDEEKSKEIKALTDRTEVTINSYLNAAQKEKYKALISESKSGKKGKKDKKTRGTRAKGEQSEAKDEQNETKDKTVEE</sequence>
<proteinExistence type="predicted"/>
<feature type="chain" id="PRO_5020495321" description="DUF4890 domain-containing protein" evidence="2">
    <location>
        <begin position="21"/>
        <end position="175"/>
    </location>
</feature>
<feature type="compositionally biased region" description="Basic and acidic residues" evidence="1">
    <location>
        <begin position="154"/>
        <end position="175"/>
    </location>
</feature>
<dbReference type="OrthoDB" id="1360972at2"/>
<gene>
    <name evidence="3" type="ORF">GS03_02641</name>
</gene>